<evidence type="ECO:0000259" key="2">
    <source>
        <dbReference type="Pfam" id="PF07564"/>
    </source>
</evidence>
<organism evidence="3 4">
    <name type="scientific">Streptococcus danieliae</name>
    <dbReference type="NCBI Taxonomy" id="747656"/>
    <lineage>
        <taxon>Bacteria</taxon>
        <taxon>Bacillati</taxon>
        <taxon>Bacillota</taxon>
        <taxon>Bacilli</taxon>
        <taxon>Lactobacillales</taxon>
        <taxon>Streptococcaceae</taxon>
        <taxon>Streptococcus</taxon>
    </lineage>
</organism>
<evidence type="ECO:0000313" key="3">
    <source>
        <dbReference type="EMBL" id="NYS49949.1"/>
    </source>
</evidence>
<keyword evidence="4" id="KW-1185">Reference proteome</keyword>
<comment type="caution">
    <text evidence="3">The sequence shown here is derived from an EMBL/GenBank/DDBJ whole genome shotgun (WGS) entry which is preliminary data.</text>
</comment>
<reference evidence="3 4" key="1">
    <citation type="submission" date="2020-07" db="EMBL/GenBank/DDBJ databases">
        <title>MOT database genomes.</title>
        <authorList>
            <person name="Joseph S."/>
            <person name="Aduse-Opoku J."/>
            <person name="Hashim A."/>
            <person name="Wade W."/>
            <person name="Curtis M."/>
        </authorList>
    </citation>
    <scope>NUCLEOTIDE SEQUENCE [LARGE SCALE GENOMIC DNA]</scope>
    <source>
        <strain evidence="3 4">CCW311</strain>
    </source>
</reference>
<proteinExistence type="predicted"/>
<feature type="compositionally biased region" description="Basic and acidic residues" evidence="1">
    <location>
        <begin position="28"/>
        <end position="43"/>
    </location>
</feature>
<dbReference type="RefSeq" id="WP_179924417.1">
    <property type="nucleotide sequence ID" value="NZ_JACBYG010000330.1"/>
</dbReference>
<dbReference type="EMBL" id="JACBYG010000330">
    <property type="protein sequence ID" value="NYS49949.1"/>
    <property type="molecule type" value="Genomic_DNA"/>
</dbReference>
<feature type="region of interest" description="Disordered" evidence="1">
    <location>
        <begin position="1"/>
        <end position="85"/>
    </location>
</feature>
<dbReference type="InterPro" id="IPR011439">
    <property type="entry name" value="DUF1542"/>
</dbReference>
<feature type="domain" description="DUF1542" evidence="2">
    <location>
        <begin position="25"/>
        <end position="85"/>
    </location>
</feature>
<evidence type="ECO:0000256" key="1">
    <source>
        <dbReference type="SAM" id="MobiDB-lite"/>
    </source>
</evidence>
<feature type="non-terminal residue" evidence="3">
    <location>
        <position position="1"/>
    </location>
</feature>
<accession>A0A7Z0LEC6</accession>
<dbReference type="Proteomes" id="UP000563349">
    <property type="component" value="Unassembled WGS sequence"/>
</dbReference>
<dbReference type="Pfam" id="PF07564">
    <property type="entry name" value="DUF1542"/>
    <property type="match status" value="1"/>
</dbReference>
<protein>
    <submittedName>
        <fullName evidence="3">DUF1542 domain-containing protein</fullName>
    </submittedName>
</protein>
<gene>
    <name evidence="3" type="ORF">HZY93_08545</name>
</gene>
<feature type="non-terminal residue" evidence="3">
    <location>
        <position position="85"/>
    </location>
</feature>
<evidence type="ECO:0000313" key="4">
    <source>
        <dbReference type="Proteomes" id="UP000563349"/>
    </source>
</evidence>
<dbReference type="AlphaFoldDB" id="A0A7Z0LEC6"/>
<sequence>DQAGVDAAKDSGTGEIAKVNPEAAAKPAAKEAIDKAAADKKATIDANNDLTQEEKDAAKATVDAEASKAKDAVDAATDQAGVDAA</sequence>
<name>A0A7Z0LEC6_9STRE</name>
<feature type="compositionally biased region" description="Low complexity" evidence="1">
    <location>
        <begin position="17"/>
        <end position="27"/>
    </location>
</feature>